<reference evidence="2" key="1">
    <citation type="submission" date="2025-08" db="UniProtKB">
        <authorList>
            <consortium name="RefSeq"/>
        </authorList>
    </citation>
    <scope>IDENTIFICATION</scope>
</reference>
<sequence>MSKSFLQRQMDPYDHLSQNIVFEGNFKELNPHGEIKRILRLKISEKYIILCNMDTNGCRTEQIISLSASELRVLDKTRKRIALNLANENSMIFELGGSDAMSKKNWENIILLINKLSNGGQSRNIGKRVLIAENIDSFEKASKHLLDICNINESIVFEYYFVELNLKGQGMRQVYMVITNKQVYFASQSLHYLTLKEKIPLGNIDMFVMNYLYKRIGIYLTGSVRIFEMCNNWENNKTHNIWLELVKLINYKEKENKTNISGGGIIKDLDSSNVIENFPKRYFARTDKYFKLDFDADEDNIEFSILKYISVLIKCAGISWAQCVISQTDLPFAGVSWNTSLESGRVNLLRRCGSCPTLYENHQVPLKLVKMVPHIKRSSSSIYINCEAYDGSLFTQCSHDENTDHSSKKVLLDIYDKVISGYVSEIETKKMWLSQNESRLYKSYINAHRRYSYPEDVDLASLISRSMKKIDSGDDPDSGILLGTQYANRNIQGKRTVICLIIRTSKLNNWPLN</sequence>
<dbReference type="KEGG" id="osn:118765176"/>
<name>A0A7E6F4S8_9MOLL</name>
<evidence type="ECO:0000313" key="1">
    <source>
        <dbReference type="Proteomes" id="UP000515154"/>
    </source>
</evidence>
<organism evidence="1 2">
    <name type="scientific">Octopus sinensis</name>
    <name type="common">East Asian common octopus</name>
    <dbReference type="NCBI Taxonomy" id="2607531"/>
    <lineage>
        <taxon>Eukaryota</taxon>
        <taxon>Metazoa</taxon>
        <taxon>Spiralia</taxon>
        <taxon>Lophotrochozoa</taxon>
        <taxon>Mollusca</taxon>
        <taxon>Cephalopoda</taxon>
        <taxon>Coleoidea</taxon>
        <taxon>Octopodiformes</taxon>
        <taxon>Octopoda</taxon>
        <taxon>Incirrata</taxon>
        <taxon>Octopodidae</taxon>
        <taxon>Octopus</taxon>
    </lineage>
</organism>
<proteinExistence type="predicted"/>
<accession>A0A7E6F4S8</accession>
<dbReference type="Proteomes" id="UP000515154">
    <property type="component" value="Linkage group LG10"/>
</dbReference>
<gene>
    <name evidence="2" type="primary">LOC118765176</name>
</gene>
<dbReference type="RefSeq" id="XP_036362729.1">
    <property type="nucleotide sequence ID" value="XM_036506836.1"/>
</dbReference>
<keyword evidence="1" id="KW-1185">Reference proteome</keyword>
<dbReference type="AlphaFoldDB" id="A0A7E6F4S8"/>
<evidence type="ECO:0000313" key="2">
    <source>
        <dbReference type="RefSeq" id="XP_036362729.1"/>
    </source>
</evidence>
<protein>
    <submittedName>
        <fullName evidence="2">Uncharacterized protein LOC118765176</fullName>
    </submittedName>
</protein>